<evidence type="ECO:0000256" key="1">
    <source>
        <dbReference type="PIRSR" id="PIRSR033579-1"/>
    </source>
</evidence>
<evidence type="ECO:0000256" key="2">
    <source>
        <dbReference type="PIRSR" id="PIRSR033579-3"/>
    </source>
</evidence>
<dbReference type="GO" id="GO:0019251">
    <property type="term" value="P:anaerobic cobalamin biosynthetic process"/>
    <property type="evidence" value="ECO:0007669"/>
    <property type="project" value="InterPro"/>
</dbReference>
<gene>
    <name evidence="4" type="ORF">SAMN05216462_2737</name>
</gene>
<organism evidence="4 5">
    <name type="scientific">Xylanibacter ruminicola</name>
    <name type="common">Prevotella ruminicola</name>
    <dbReference type="NCBI Taxonomy" id="839"/>
    <lineage>
        <taxon>Bacteria</taxon>
        <taxon>Pseudomonadati</taxon>
        <taxon>Bacteroidota</taxon>
        <taxon>Bacteroidia</taxon>
        <taxon>Bacteroidales</taxon>
        <taxon>Prevotellaceae</taxon>
        <taxon>Xylanibacter</taxon>
    </lineage>
</organism>
<dbReference type="Pfam" id="PF06180">
    <property type="entry name" value="CbiK"/>
    <property type="match status" value="1"/>
</dbReference>
<protein>
    <submittedName>
        <fullName evidence="4">Sirohydrochlorin cobaltochelatase</fullName>
    </submittedName>
</protein>
<dbReference type="Gene3D" id="3.40.50.1400">
    <property type="match status" value="2"/>
</dbReference>
<dbReference type="GO" id="GO:0046872">
    <property type="term" value="F:metal ion binding"/>
    <property type="evidence" value="ECO:0007669"/>
    <property type="project" value="UniProtKB-KW"/>
</dbReference>
<dbReference type="AlphaFoldDB" id="A0A1H4ED51"/>
<keyword evidence="2" id="KW-0170">Cobalt</keyword>
<feature type="binding site" evidence="2">
    <location>
        <position position="163"/>
    </location>
    <ligand>
        <name>Co(2+)</name>
        <dbReference type="ChEBI" id="CHEBI:48828"/>
    </ligand>
</feature>
<dbReference type="RefSeq" id="WP_074761977.1">
    <property type="nucleotide sequence ID" value="NZ_FNRF01000005.1"/>
</dbReference>
<dbReference type="SUPFAM" id="SSF53800">
    <property type="entry name" value="Chelatase"/>
    <property type="match status" value="1"/>
</dbReference>
<dbReference type="PIRSF" id="PIRSF033579">
    <property type="entry name" value="Anaer_Co_chel"/>
    <property type="match status" value="1"/>
</dbReference>
<dbReference type="Proteomes" id="UP000182257">
    <property type="component" value="Unassembled WGS sequence"/>
</dbReference>
<feature type="binding site" evidence="2">
    <location>
        <position position="226"/>
    </location>
    <ligand>
        <name>Co(2+)</name>
        <dbReference type="ChEBI" id="CHEBI:48828"/>
    </ligand>
</feature>
<keyword evidence="3" id="KW-0732">Signal</keyword>
<dbReference type="InterPro" id="IPR010388">
    <property type="entry name" value="Anaerobic_Co-chelatase"/>
</dbReference>
<feature type="signal peptide" evidence="3">
    <location>
        <begin position="1"/>
        <end position="21"/>
    </location>
</feature>
<dbReference type="GO" id="GO:0016852">
    <property type="term" value="F:sirohydrochlorin cobaltochelatase activity"/>
    <property type="evidence" value="ECO:0007669"/>
    <property type="project" value="InterPro"/>
</dbReference>
<name>A0A1H4ED51_XYLRU</name>
<feature type="chain" id="PRO_5010263620" evidence="3">
    <location>
        <begin position="22"/>
        <end position="272"/>
    </location>
</feature>
<proteinExistence type="predicted"/>
<evidence type="ECO:0000313" key="5">
    <source>
        <dbReference type="Proteomes" id="UP000182257"/>
    </source>
</evidence>
<sequence length="272" mass="30536">MNKYLVSLLGLFWLTSVSVHAQETSIMMTYYGTANDAARAKTMEPLNAKVSQTFSKSVIAEAYTSDMVVRALRKRGIEKYTVSEAFANLRQVKTPVLVVNVQLLDGVMTDKLQADISSTGMSADSIRYTSPLLYNSDDARWLARTLAKHIKANSDEEVVLVGHGSNDSANAMYALIDYVMQHEVDDRYHVGTIENYPDLDMVIKILHAKQARKVVLYPLLLIAGNHALQDIQADWKDKFEKAGYSVRVICEGLLEIPEVQQRIIDKISNELY</sequence>
<dbReference type="EMBL" id="FNRF01000005">
    <property type="protein sequence ID" value="SEA82981.1"/>
    <property type="molecule type" value="Genomic_DNA"/>
</dbReference>
<keyword evidence="2" id="KW-0479">Metal-binding</keyword>
<accession>A0A1H4ED51</accession>
<feature type="binding site" evidence="2">
    <location>
        <position position="194"/>
    </location>
    <ligand>
        <name>Co(2+)</name>
        <dbReference type="ChEBI" id="CHEBI:48828"/>
    </ligand>
</feature>
<reference evidence="4 5" key="1">
    <citation type="submission" date="2016-10" db="EMBL/GenBank/DDBJ databases">
        <authorList>
            <person name="de Groot N.N."/>
        </authorList>
    </citation>
    <scope>NUCLEOTIDE SEQUENCE [LARGE SCALE GENOMIC DNA]</scope>
    <source>
        <strain evidence="4 5">D31d</strain>
    </source>
</reference>
<evidence type="ECO:0000313" key="4">
    <source>
        <dbReference type="EMBL" id="SEA82981.1"/>
    </source>
</evidence>
<feature type="active site" description="Proton acceptor" evidence="1">
    <location>
        <position position="163"/>
    </location>
</feature>
<dbReference type="OrthoDB" id="9770331at2"/>
<evidence type="ECO:0000256" key="3">
    <source>
        <dbReference type="SAM" id="SignalP"/>
    </source>
</evidence>